<organism evidence="1 2">
    <name type="scientific">Elysia crispata</name>
    <name type="common">lettuce slug</name>
    <dbReference type="NCBI Taxonomy" id="231223"/>
    <lineage>
        <taxon>Eukaryota</taxon>
        <taxon>Metazoa</taxon>
        <taxon>Spiralia</taxon>
        <taxon>Lophotrochozoa</taxon>
        <taxon>Mollusca</taxon>
        <taxon>Gastropoda</taxon>
        <taxon>Heterobranchia</taxon>
        <taxon>Euthyneura</taxon>
        <taxon>Panpulmonata</taxon>
        <taxon>Sacoglossa</taxon>
        <taxon>Placobranchoidea</taxon>
        <taxon>Plakobranchidae</taxon>
        <taxon>Elysia</taxon>
    </lineage>
</organism>
<dbReference type="AlphaFoldDB" id="A0AAE1E621"/>
<gene>
    <name evidence="1" type="ORF">RRG08_049603</name>
</gene>
<dbReference type="EMBL" id="JAWDGP010001132">
    <property type="protein sequence ID" value="KAK3794203.1"/>
    <property type="molecule type" value="Genomic_DNA"/>
</dbReference>
<dbReference type="Proteomes" id="UP001283361">
    <property type="component" value="Unassembled WGS sequence"/>
</dbReference>
<accession>A0AAE1E621</accession>
<reference evidence="1" key="1">
    <citation type="journal article" date="2023" name="G3 (Bethesda)">
        <title>A reference genome for the long-term kleptoplast-retaining sea slug Elysia crispata morphotype clarki.</title>
        <authorList>
            <person name="Eastman K.E."/>
            <person name="Pendleton A.L."/>
            <person name="Shaikh M.A."/>
            <person name="Suttiyut T."/>
            <person name="Ogas R."/>
            <person name="Tomko P."/>
            <person name="Gavelis G."/>
            <person name="Widhalm J.R."/>
            <person name="Wisecaver J.H."/>
        </authorList>
    </citation>
    <scope>NUCLEOTIDE SEQUENCE</scope>
    <source>
        <strain evidence="1">ECLA1</strain>
    </source>
</reference>
<keyword evidence="2" id="KW-1185">Reference proteome</keyword>
<evidence type="ECO:0000313" key="1">
    <source>
        <dbReference type="EMBL" id="KAK3794203.1"/>
    </source>
</evidence>
<name>A0AAE1E621_9GAST</name>
<comment type="caution">
    <text evidence="1">The sequence shown here is derived from an EMBL/GenBank/DDBJ whole genome shotgun (WGS) entry which is preliminary data.</text>
</comment>
<evidence type="ECO:0000313" key="2">
    <source>
        <dbReference type="Proteomes" id="UP001283361"/>
    </source>
</evidence>
<proteinExistence type="predicted"/>
<protein>
    <submittedName>
        <fullName evidence="1">Uncharacterized protein</fullName>
    </submittedName>
</protein>
<sequence>MYFSRVVEHGGRLSHNATKYNIMYLCLMQPVATFTQRFLDNWHGTPDRDLAPGTEIYSVASCSPSQATFTLISQFGVLPGQHWLASQAGGLQHLK</sequence>